<evidence type="ECO:0000259" key="2">
    <source>
        <dbReference type="Pfam" id="PF13476"/>
    </source>
</evidence>
<reference evidence="4" key="1">
    <citation type="journal article" date="2019" name="Int. J. Syst. Evol. Microbiol.">
        <title>The Global Catalogue of Microorganisms (GCM) 10K type strain sequencing project: providing services to taxonomists for standard genome sequencing and annotation.</title>
        <authorList>
            <consortium name="The Broad Institute Genomics Platform"/>
            <consortium name="The Broad Institute Genome Sequencing Center for Infectious Disease"/>
            <person name="Wu L."/>
            <person name="Ma J."/>
        </authorList>
    </citation>
    <scope>NUCLEOTIDE SEQUENCE [LARGE SCALE GENOMIC DNA]</scope>
    <source>
        <strain evidence="4">KACC 12602</strain>
    </source>
</reference>
<keyword evidence="4" id="KW-1185">Reference proteome</keyword>
<feature type="coiled-coil region" evidence="1">
    <location>
        <begin position="740"/>
        <end position="915"/>
    </location>
</feature>
<evidence type="ECO:0000313" key="3">
    <source>
        <dbReference type="EMBL" id="MFC5271901.1"/>
    </source>
</evidence>
<feature type="domain" description="Rad50/SbcC-type AAA" evidence="2">
    <location>
        <begin position="6"/>
        <end position="262"/>
    </location>
</feature>
<comment type="caution">
    <text evidence="3">The sequence shown here is derived from an EMBL/GenBank/DDBJ whole genome shotgun (WGS) entry which is preliminary data.</text>
</comment>
<dbReference type="Pfam" id="PF13476">
    <property type="entry name" value="AAA_23"/>
    <property type="match status" value="1"/>
</dbReference>
<dbReference type="InterPro" id="IPR027417">
    <property type="entry name" value="P-loop_NTPase"/>
</dbReference>
<gene>
    <name evidence="3" type="ORF">ACFPIB_14880</name>
</gene>
<sequence>MKIKSIRFLNLNSLRGEHEICFDAAPLSDSGLFAITGPTGAGKTTILDAITLGLYGRVNRHDRDLPSEIMTRHTAEAFSEVTFEARNVVYRAKWSVYRSRKKADGNLQPIKMELCRVVDEEIFDLKSHEVPGKISELCGLDYNQFLRSVMLSQGEFTRFLKANENERSELLERITDTGIYTNISRQAYRRAAAEKNALNQLRSELSGQTLLAPELLAEYENTLEELRQQEIELKQNRQESETQIAWLKNLEKLSEKKEQTQKALFELQENAAKYETDFARLEQHKTALHFRPELVKLEREQQFLTDLQNQQTQIQAQLPELKNAVETSRQKTEEAKTVQQTAEKVLQEIAPLLDEVLQKDAGIESLRKQFLKNKEAYQQAKKAFDKDASEVENYRKTVVDLAAKLTDLKSWLQEHSAEKELGSELNIFERYLKDLQAIIQDGQKWKKEKLTATEAIQSAKTLAETTAKKLAELAAEKANLQSEISQNAAALQTALAGISEMALELALQELPVRLNNLEKLRQSGLQFAATVSKEQTLVAQKNSAVAKLETLKKTETEVSQKLEEARGILTQYQEIVEFQLQVQHYEEARKNLQPNCECPLCGALEHPFADGQTPKLTDATEKRNAQQKTVAELEKKSAETLAELAVLQADLRTTEIALAENAQLKATIEKEFLEVNAALKNAFAITGTETISEAISECQAQLGKKKIQLESVKKANQQAQFLTEKQYRLQTETLSATSVKEQASERQKTAEETLQNAEKELRDLQEQYTNIAAEAASFTNRFGMTFSVEKGNVLLQELRQRAQQFSSQTEALQQTQLRAAEAAGNLQKVEATQLQKQTQLDALQATLTREHQELTALKTEREKLFGQKNPADERLRLTADCEQKKSDAEAAQTALQQQTEKLNLAESRREQLQSDATIAFEKIQQLQTALESKLATQNIISIAALKVLFLTDEEATQFTNLQAQLEKLLTETRQTLADTSAELKTEEAKNLTLETVAILTQKLLQTDREISEANQQIGSIAQTLKREKELQEKHLALAVRISNQQKEAERWEKLSELIGSESGKKFSKFAQGLTLAKLVTLANRHLQKLNDRYQLLKAPNADLELQMIDTYQADAVRSVNTLSGGESFLVSLALALGLSDLASHKTQIDSLFIDEGFGTLDAETLDIAITALENMQASGKMIGIISHVEALKERISTQIKVKKMSGGVSKIVVSAYNYDGVFCVIKP</sequence>
<proteinExistence type="predicted"/>
<dbReference type="Pfam" id="PF13558">
    <property type="entry name" value="SbcC_Walker_B"/>
    <property type="match status" value="1"/>
</dbReference>
<feature type="coiled-coil region" evidence="1">
    <location>
        <begin position="616"/>
        <end position="650"/>
    </location>
</feature>
<feature type="coiled-coil region" evidence="1">
    <location>
        <begin position="969"/>
        <end position="1016"/>
    </location>
</feature>
<dbReference type="InterPro" id="IPR038729">
    <property type="entry name" value="Rad50/SbcC_AAA"/>
</dbReference>
<dbReference type="PANTHER" id="PTHR32114">
    <property type="entry name" value="ABC TRANSPORTER ABCH.3"/>
    <property type="match status" value="1"/>
</dbReference>
<dbReference type="RefSeq" id="WP_378018258.1">
    <property type="nucleotide sequence ID" value="NZ_JBHSKT010000009.1"/>
</dbReference>
<dbReference type="PANTHER" id="PTHR32114:SF2">
    <property type="entry name" value="ABC TRANSPORTER ABCH.3"/>
    <property type="match status" value="1"/>
</dbReference>
<dbReference type="Gene3D" id="3.40.50.300">
    <property type="entry name" value="P-loop containing nucleotide triphosphate hydrolases"/>
    <property type="match status" value="2"/>
</dbReference>
<accession>A0ABW0EE77</accession>
<keyword evidence="1" id="KW-0175">Coiled coil</keyword>
<dbReference type="SUPFAM" id="SSF52540">
    <property type="entry name" value="P-loop containing nucleoside triphosphate hydrolases"/>
    <property type="match status" value="2"/>
</dbReference>
<feature type="coiled-coil region" evidence="1">
    <location>
        <begin position="456"/>
        <end position="490"/>
    </location>
</feature>
<evidence type="ECO:0000256" key="1">
    <source>
        <dbReference type="SAM" id="Coils"/>
    </source>
</evidence>
<dbReference type="Proteomes" id="UP001596161">
    <property type="component" value="Unassembled WGS sequence"/>
</dbReference>
<protein>
    <submittedName>
        <fullName evidence="3">SbcC/MukB-like Walker B domain-containing protein</fullName>
    </submittedName>
</protein>
<organism evidence="3 4">
    <name type="scientific">Adhaeribacter terreus</name>
    <dbReference type="NCBI Taxonomy" id="529703"/>
    <lineage>
        <taxon>Bacteria</taxon>
        <taxon>Pseudomonadati</taxon>
        <taxon>Bacteroidota</taxon>
        <taxon>Cytophagia</taxon>
        <taxon>Cytophagales</taxon>
        <taxon>Hymenobacteraceae</taxon>
        <taxon>Adhaeribacter</taxon>
    </lineage>
</organism>
<name>A0ABW0EE77_9BACT</name>
<feature type="coiled-coil region" evidence="1">
    <location>
        <begin position="184"/>
        <end position="324"/>
    </location>
</feature>
<evidence type="ECO:0000313" key="4">
    <source>
        <dbReference type="Proteomes" id="UP001596161"/>
    </source>
</evidence>
<dbReference type="EMBL" id="JBHSKT010000009">
    <property type="protein sequence ID" value="MFC5271901.1"/>
    <property type="molecule type" value="Genomic_DNA"/>
</dbReference>